<name>G3Y606_ASPNA</name>
<dbReference type="EMBL" id="ACJE01000013">
    <property type="protein sequence ID" value="EHA22022.1"/>
    <property type="molecule type" value="Genomic_DNA"/>
</dbReference>
<accession>G3Y606</accession>
<dbReference type="VEuPathDB" id="FungiDB:ASPNIDRAFT2_41050"/>
<evidence type="ECO:0000313" key="3">
    <source>
        <dbReference type="Proteomes" id="UP000009038"/>
    </source>
</evidence>
<evidence type="ECO:0000313" key="2">
    <source>
        <dbReference type="EMBL" id="EHA22022.1"/>
    </source>
</evidence>
<comment type="caution">
    <text evidence="2">The sequence shown here is derived from an EMBL/GenBank/DDBJ whole genome shotgun (WGS) entry which is preliminary data.</text>
</comment>
<protein>
    <submittedName>
        <fullName evidence="2">Uncharacterized protein</fullName>
    </submittedName>
</protein>
<gene>
    <name evidence="2" type="ORF">ASPNIDRAFT_41050</name>
</gene>
<feature type="region of interest" description="Disordered" evidence="1">
    <location>
        <begin position="1"/>
        <end position="92"/>
    </location>
</feature>
<dbReference type="Proteomes" id="UP000009038">
    <property type="component" value="Unassembled WGS sequence"/>
</dbReference>
<dbReference type="HOGENOM" id="CLU_1796028_0_0_1"/>
<feature type="compositionally biased region" description="Basic and acidic residues" evidence="1">
    <location>
        <begin position="28"/>
        <end position="57"/>
    </location>
</feature>
<dbReference type="AlphaFoldDB" id="G3Y606"/>
<proteinExistence type="predicted"/>
<evidence type="ECO:0000256" key="1">
    <source>
        <dbReference type="SAM" id="MobiDB-lite"/>
    </source>
</evidence>
<reference evidence="2 3" key="1">
    <citation type="journal article" date="2011" name="Genome Res.">
        <title>Comparative genomics of citric-acid-producing Aspergillus niger ATCC 1015 versus enzyme-producing CBS 513.88.</title>
        <authorList>
            <person name="Andersen M.R."/>
            <person name="Salazar M.P."/>
            <person name="Schaap P.J."/>
            <person name="van de Vondervoort P.J."/>
            <person name="Culley D."/>
            <person name="Thykaer J."/>
            <person name="Frisvad J.C."/>
            <person name="Nielsen K.F."/>
            <person name="Albang R."/>
            <person name="Albermann K."/>
            <person name="Berka R.M."/>
            <person name="Braus G.H."/>
            <person name="Braus-Stromeyer S.A."/>
            <person name="Corrochano L.M."/>
            <person name="Dai Z."/>
            <person name="van Dijck P.W."/>
            <person name="Hofmann G."/>
            <person name="Lasure L.L."/>
            <person name="Magnuson J.K."/>
            <person name="Menke H."/>
            <person name="Meijer M."/>
            <person name="Meijer S.L."/>
            <person name="Nielsen J.B."/>
            <person name="Nielsen M.L."/>
            <person name="van Ooyen A.J."/>
            <person name="Pel H.J."/>
            <person name="Poulsen L."/>
            <person name="Samson R.A."/>
            <person name="Stam H."/>
            <person name="Tsang A."/>
            <person name="van den Brink J.M."/>
            <person name="Atkins A."/>
            <person name="Aerts A."/>
            <person name="Shapiro H."/>
            <person name="Pangilinan J."/>
            <person name="Salamov A."/>
            <person name="Lou Y."/>
            <person name="Lindquist E."/>
            <person name="Lucas S."/>
            <person name="Grimwood J."/>
            <person name="Grigoriev I.V."/>
            <person name="Kubicek C.P."/>
            <person name="Martinez D."/>
            <person name="van Peij N.N."/>
            <person name="Roubos J.A."/>
            <person name="Nielsen J."/>
            <person name="Baker S.E."/>
        </authorList>
    </citation>
    <scope>NUCLEOTIDE SEQUENCE [LARGE SCALE GENOMIC DNA]</scope>
    <source>
        <strain evidence="3">ATCC 1015 / CBS 113.46 / FGSC A1144 / LSHB Ac4 / NCTC 3858a / NRRL 328 / USDA 3528.7</strain>
    </source>
</reference>
<feature type="compositionally biased region" description="Basic residues" evidence="1">
    <location>
        <begin position="1"/>
        <end position="13"/>
    </location>
</feature>
<organism evidence="2 3">
    <name type="scientific">Aspergillus niger (strain ATCC 1015 / CBS 113.46 / FGSC A1144 / LSHB Ac4 / NCTC 3858a / NRRL 328 / USDA 3528.7)</name>
    <dbReference type="NCBI Taxonomy" id="380704"/>
    <lineage>
        <taxon>Eukaryota</taxon>
        <taxon>Fungi</taxon>
        <taxon>Dikarya</taxon>
        <taxon>Ascomycota</taxon>
        <taxon>Pezizomycotina</taxon>
        <taxon>Eurotiomycetes</taxon>
        <taxon>Eurotiomycetidae</taxon>
        <taxon>Eurotiales</taxon>
        <taxon>Aspergillaceae</taxon>
        <taxon>Aspergillus</taxon>
        <taxon>Aspergillus subgen. Circumdati</taxon>
    </lineage>
</organism>
<sequence length="144" mass="15638">MLGKRSGGKKSARGHGGDSQRSGRMGRKLLDGGRDKGRPKCRMSGESHEASEKRDGGWEAGAQVNWGESQGSTNGERGRRGEMGGGDSATRADTAKMMGVWMVDLDAGRWALDGCRAAGRNWISRRKRGFSPQFSGFLYHQFTT</sequence>